<name>A0A5C4RQ91_9GAMM</name>
<proteinExistence type="predicted"/>
<protein>
    <submittedName>
        <fullName evidence="1">Uncharacterized protein</fullName>
    </submittedName>
</protein>
<evidence type="ECO:0000313" key="1">
    <source>
        <dbReference type="EMBL" id="TNJ33423.1"/>
    </source>
</evidence>
<dbReference type="RefSeq" id="WP_139447822.1">
    <property type="nucleotide sequence ID" value="NZ_SMDR01000002.1"/>
</dbReference>
<reference evidence="1 2" key="1">
    <citation type="submission" date="2019-03" db="EMBL/GenBank/DDBJ databases">
        <title>Arenimonas daejeonensis sp. nov., isolated from compost.</title>
        <authorList>
            <person name="Jeon C.O."/>
        </authorList>
    </citation>
    <scope>NUCLEOTIDE SEQUENCE [LARGE SCALE GENOMIC DNA]</scope>
    <source>
        <strain evidence="1 2">R29</strain>
    </source>
</reference>
<comment type="caution">
    <text evidence="1">The sequence shown here is derived from an EMBL/GenBank/DDBJ whole genome shotgun (WGS) entry which is preliminary data.</text>
</comment>
<gene>
    <name evidence="1" type="ORF">E1B00_08635</name>
</gene>
<dbReference type="Proteomes" id="UP000305760">
    <property type="component" value="Unassembled WGS sequence"/>
</dbReference>
<dbReference type="EMBL" id="SMDR01000002">
    <property type="protein sequence ID" value="TNJ33423.1"/>
    <property type="molecule type" value="Genomic_DNA"/>
</dbReference>
<keyword evidence="2" id="KW-1185">Reference proteome</keyword>
<accession>A0A5C4RQ91</accession>
<evidence type="ECO:0000313" key="2">
    <source>
        <dbReference type="Proteomes" id="UP000305760"/>
    </source>
</evidence>
<organism evidence="1 2">
    <name type="scientific">Arenimonas terrae</name>
    <dbReference type="NCBI Taxonomy" id="2546226"/>
    <lineage>
        <taxon>Bacteria</taxon>
        <taxon>Pseudomonadati</taxon>
        <taxon>Pseudomonadota</taxon>
        <taxon>Gammaproteobacteria</taxon>
        <taxon>Lysobacterales</taxon>
        <taxon>Lysobacteraceae</taxon>
        <taxon>Arenimonas</taxon>
    </lineage>
</organism>
<dbReference type="OrthoDB" id="882829at2"/>
<dbReference type="AlphaFoldDB" id="A0A5C4RQ91"/>
<sequence>METPPFVGNGKALVNAMGYWPSFHDANVLEAERNTDSFSVTIHLFAMTDEVDSAGYFVLEKHHRIKILMHGVQSSSLPATYAGDCLDSLTFVQAGEYLEVEFASHMGQDGTIVCRSVEIAGIVPCDSKGAALAPN</sequence>